<keyword evidence="3" id="KW-0472">Membrane</keyword>
<dbReference type="FunFam" id="3.30.70.270:FF:000001">
    <property type="entry name" value="Diguanylate cyclase domain protein"/>
    <property type="match status" value="1"/>
</dbReference>
<feature type="transmembrane region" description="Helical" evidence="3">
    <location>
        <begin position="194"/>
        <end position="215"/>
    </location>
</feature>
<feature type="transmembrane region" description="Helical" evidence="3">
    <location>
        <begin position="84"/>
        <end position="104"/>
    </location>
</feature>
<dbReference type="PROSITE" id="PS50112">
    <property type="entry name" value="PAS"/>
    <property type="match status" value="1"/>
</dbReference>
<dbReference type="Gene3D" id="3.30.450.20">
    <property type="entry name" value="PAS domain"/>
    <property type="match status" value="1"/>
</dbReference>
<dbReference type="Pfam" id="PF00990">
    <property type="entry name" value="GGDEF"/>
    <property type="match status" value="1"/>
</dbReference>
<comment type="catalytic activity">
    <reaction evidence="2">
        <text>2 GTP = 3',3'-c-di-GMP + 2 diphosphate</text>
        <dbReference type="Rhea" id="RHEA:24898"/>
        <dbReference type="ChEBI" id="CHEBI:33019"/>
        <dbReference type="ChEBI" id="CHEBI:37565"/>
        <dbReference type="ChEBI" id="CHEBI:58805"/>
        <dbReference type="EC" id="2.7.7.65"/>
    </reaction>
</comment>
<keyword evidence="3" id="KW-0812">Transmembrane</keyword>
<feature type="transmembrane region" description="Helical" evidence="3">
    <location>
        <begin position="157"/>
        <end position="182"/>
    </location>
</feature>
<dbReference type="GO" id="GO:0052621">
    <property type="term" value="F:diguanylate cyclase activity"/>
    <property type="evidence" value="ECO:0007669"/>
    <property type="project" value="UniProtKB-EC"/>
</dbReference>
<dbReference type="InterPro" id="IPR000014">
    <property type="entry name" value="PAS"/>
</dbReference>
<evidence type="ECO:0000259" key="5">
    <source>
        <dbReference type="PROSITE" id="PS50887"/>
    </source>
</evidence>
<dbReference type="CDD" id="cd01949">
    <property type="entry name" value="GGDEF"/>
    <property type="match status" value="1"/>
</dbReference>
<reference evidence="6 7" key="1">
    <citation type="submission" date="2014-06" db="EMBL/GenBank/DDBJ databases">
        <authorList>
            <person name="Ju J."/>
            <person name="Zhang J."/>
        </authorList>
    </citation>
    <scope>NUCLEOTIDE SEQUENCE [LARGE SCALE GENOMIC DNA]</scope>
    <source>
        <strain evidence="6">DmW_045</strain>
    </source>
</reference>
<dbReference type="InterPro" id="IPR050469">
    <property type="entry name" value="Diguanylate_Cyclase"/>
</dbReference>
<dbReference type="PROSITE" id="PS50887">
    <property type="entry name" value="GGDEF"/>
    <property type="match status" value="1"/>
</dbReference>
<dbReference type="InterPro" id="IPR043128">
    <property type="entry name" value="Rev_trsase/Diguanyl_cyclase"/>
</dbReference>
<dbReference type="InterPro" id="IPR029787">
    <property type="entry name" value="Nucleotide_cyclase"/>
</dbReference>
<dbReference type="EC" id="2.7.7.65" evidence="1"/>
<dbReference type="SUPFAM" id="SSF55785">
    <property type="entry name" value="PYP-like sensor domain (PAS domain)"/>
    <property type="match status" value="1"/>
</dbReference>
<organism evidence="6 7">
    <name type="scientific">Acetobacter orientalis</name>
    <dbReference type="NCBI Taxonomy" id="146474"/>
    <lineage>
        <taxon>Bacteria</taxon>
        <taxon>Pseudomonadati</taxon>
        <taxon>Pseudomonadota</taxon>
        <taxon>Alphaproteobacteria</taxon>
        <taxon>Acetobacterales</taxon>
        <taxon>Acetobacteraceae</taxon>
        <taxon>Acetobacter</taxon>
    </lineage>
</organism>
<feature type="transmembrane region" description="Helical" evidence="3">
    <location>
        <begin position="12"/>
        <end position="34"/>
    </location>
</feature>
<dbReference type="Gene3D" id="3.30.70.270">
    <property type="match status" value="1"/>
</dbReference>
<evidence type="ECO:0000313" key="6">
    <source>
        <dbReference type="EMBL" id="OUI80474.1"/>
    </source>
</evidence>
<proteinExistence type="predicted"/>
<dbReference type="NCBIfam" id="TIGR00254">
    <property type="entry name" value="GGDEF"/>
    <property type="match status" value="1"/>
</dbReference>
<dbReference type="EMBL" id="JOMO01000033">
    <property type="protein sequence ID" value="OUI80474.1"/>
    <property type="molecule type" value="Genomic_DNA"/>
</dbReference>
<sequence length="596" mass="65740">MFSNSLSQHSPLWKQALFSFLYIVTACISMKYTVFSDGHATIWPADALMLAAIFSKNIKNIREITTITFLSNAFSQYACGSHSIYIFFYAFISSLQVFLSNKAYIRYVGNGTLFSDYKSIVKFNLNSGIVFPFICAVLGTTFNAIDTGTPSLNDFAGWFFALSLGNITFTRPLTYILDGTFIGSLKNLTKIKPLHALAIVSSVFATIAVSFYVFYQSKYPFLFVPSSLIIANSLISGEIFGSVTVMVIAIIATIAAFSSLGPMMLLQIGALGRQAVLQTYLIFAVFTERTISVLFMRNKNLVQSVSTREQMLALVMVNSTDSIVNINHAGLCLWSGGASLDLLGYSNQDIVGKNLNNVLSIENKNPDFIENFFNSSTEKLETVLAKPIFDPSRALNLSFRKFITDGIVSGAIITVNDITEESEKLAVAVEKSEKDPLTRLLNRYGFNEKIKSVLETQAENICISYLDIDHFKQINDTYGHEAGDRILTELARLMQATVPPPNIISRFGGDEFVIAIIANPTDAQNSLNTLIETISTTVFSLTDTVKAHITISCGYSFYKKGKPLDILIQEADSALYNAKQSGRNRVCNFVQSNSAT</sequence>
<keyword evidence="3" id="KW-1133">Transmembrane helix</keyword>
<evidence type="ECO:0000256" key="1">
    <source>
        <dbReference type="ARBA" id="ARBA00012528"/>
    </source>
</evidence>
<dbReference type="SMART" id="SM00267">
    <property type="entry name" value="GGDEF"/>
    <property type="match status" value="1"/>
</dbReference>
<gene>
    <name evidence="6" type="ORF">HK12_08685</name>
</gene>
<evidence type="ECO:0000259" key="4">
    <source>
        <dbReference type="PROSITE" id="PS50112"/>
    </source>
</evidence>
<dbReference type="Proteomes" id="UP000194639">
    <property type="component" value="Unassembled WGS sequence"/>
</dbReference>
<evidence type="ECO:0000256" key="2">
    <source>
        <dbReference type="ARBA" id="ARBA00034247"/>
    </source>
</evidence>
<dbReference type="InterPro" id="IPR035965">
    <property type="entry name" value="PAS-like_dom_sf"/>
</dbReference>
<comment type="caution">
    <text evidence="6">The sequence shown here is derived from an EMBL/GenBank/DDBJ whole genome shotgun (WGS) entry which is preliminary data.</text>
</comment>
<feature type="domain" description="GGDEF" evidence="5">
    <location>
        <begin position="459"/>
        <end position="591"/>
    </location>
</feature>
<accession>A0A252A064</accession>
<feature type="domain" description="PAS" evidence="4">
    <location>
        <begin position="308"/>
        <end position="387"/>
    </location>
</feature>
<dbReference type="PANTHER" id="PTHR45138">
    <property type="entry name" value="REGULATORY COMPONENTS OF SENSORY TRANSDUCTION SYSTEM"/>
    <property type="match status" value="1"/>
</dbReference>
<dbReference type="SUPFAM" id="SSF55073">
    <property type="entry name" value="Nucleotide cyclase"/>
    <property type="match status" value="1"/>
</dbReference>
<name>A0A252A064_9PROT</name>
<evidence type="ECO:0000256" key="3">
    <source>
        <dbReference type="SAM" id="Phobius"/>
    </source>
</evidence>
<dbReference type="AlphaFoldDB" id="A0A252A064"/>
<feature type="transmembrane region" description="Helical" evidence="3">
    <location>
        <begin position="125"/>
        <end position="145"/>
    </location>
</feature>
<dbReference type="PANTHER" id="PTHR45138:SF9">
    <property type="entry name" value="DIGUANYLATE CYCLASE DGCM-RELATED"/>
    <property type="match status" value="1"/>
</dbReference>
<feature type="transmembrane region" description="Helical" evidence="3">
    <location>
        <begin position="275"/>
        <end position="296"/>
    </location>
</feature>
<protein>
    <recommendedName>
        <fullName evidence="1">diguanylate cyclase</fullName>
        <ecNumber evidence="1">2.7.7.65</ecNumber>
    </recommendedName>
</protein>
<evidence type="ECO:0000313" key="7">
    <source>
        <dbReference type="Proteomes" id="UP000194639"/>
    </source>
</evidence>
<dbReference type="InterPro" id="IPR000160">
    <property type="entry name" value="GGDEF_dom"/>
</dbReference>